<dbReference type="FunFam" id="1.10.8.270:FF:000008">
    <property type="entry name" value="Putative TBC1 domain family member 14"/>
    <property type="match status" value="1"/>
</dbReference>
<feature type="compositionally biased region" description="Polar residues" evidence="1">
    <location>
        <begin position="182"/>
        <end position="198"/>
    </location>
</feature>
<dbReference type="Proteomes" id="UP001154078">
    <property type="component" value="Chromosome 1"/>
</dbReference>
<dbReference type="GO" id="GO:0031267">
    <property type="term" value="F:small GTPase binding"/>
    <property type="evidence" value="ECO:0007669"/>
    <property type="project" value="TreeGrafter"/>
</dbReference>
<sequence>MNNYTGEKVITMGQKGNNYQTSFPKQCVNQESRSHSLPDSLIEENNDTTNENHTQFKQDNDSPTTASNEWFKTWPERCDKVKTNENSPELISNASSRNTLLMSTNCDSTKNVNKTKITFNEALQNISLAYSPITKQLHLVEKPQNNENVENEVDNNFKCNGSDEVDFIKKGHRRIQAGSYSSTVSNLSGLSEPSTSGSLLDAEERSISSLEENNSNTKNTFSNFFSRNVFSWKNGENSNNSVWKLFGKISTEDVAPINGVISSAALIQLKRPSNLPAKADEEEKRHQDEYKAMLQAAKKKESQNSVAKRKQQKLQMQQEELAASATKHFVTQVLPNWENMRKTKKTRDLWWQGLPSSVRGKVWFLAIGNELNISRPLYEICLSRAQNRLNSPESSHTSSNDQESSMDVIQLDISRTFPNLCIFQEGGPYSEVLHSLLAAYVCYRPDVGYVQGMSYIAAILIINMDQYEAFVCFANLLNQPLHLTAFSLNQPHMDAYYEAYNQLLQLNLPKLYSHFEASGLTPDLYLLDWIYTIFAKAMPLDIACRVWDIFLRDGYEFIFKTALGILHLNQDRLLRMDFLHGAQFLTHLPDDMSSDTLFKSIQLVSTNMGKITFSQIVEKCKATKSTTALATATPLSHMSSCQNITTN</sequence>
<dbReference type="GO" id="GO:0005773">
    <property type="term" value="C:vacuole"/>
    <property type="evidence" value="ECO:0007669"/>
    <property type="project" value="UniProtKB-ARBA"/>
</dbReference>
<dbReference type="InterPro" id="IPR035969">
    <property type="entry name" value="Rab-GAP_TBC_sf"/>
</dbReference>
<reference evidence="3" key="1">
    <citation type="submission" date="2021-12" db="EMBL/GenBank/DDBJ databases">
        <authorList>
            <person name="King R."/>
        </authorList>
    </citation>
    <scope>NUCLEOTIDE SEQUENCE</scope>
</reference>
<name>A0A9P0F8X2_BRAAE</name>
<dbReference type="PANTHER" id="PTHR47219:SF15">
    <property type="entry name" value="TBC1 DOMAIN FAMILY MEMBER 12 ISOFORM X1"/>
    <property type="match status" value="1"/>
</dbReference>
<dbReference type="SUPFAM" id="SSF47923">
    <property type="entry name" value="Ypt/Rab-GAP domain of gyp1p"/>
    <property type="match status" value="2"/>
</dbReference>
<protein>
    <recommendedName>
        <fullName evidence="2">Rab-GAP TBC domain-containing protein</fullName>
    </recommendedName>
</protein>
<keyword evidence="4" id="KW-1185">Reference proteome</keyword>
<dbReference type="GO" id="GO:0031410">
    <property type="term" value="C:cytoplasmic vesicle"/>
    <property type="evidence" value="ECO:0007669"/>
    <property type="project" value="UniProtKB-ARBA"/>
</dbReference>
<accession>A0A9P0F8X2</accession>
<dbReference type="InterPro" id="IPR050302">
    <property type="entry name" value="Rab_GAP_TBC_domain"/>
</dbReference>
<dbReference type="GO" id="GO:0016192">
    <property type="term" value="P:vesicle-mediated transport"/>
    <property type="evidence" value="ECO:0007669"/>
    <property type="project" value="UniProtKB-ARBA"/>
</dbReference>
<dbReference type="GO" id="GO:0005096">
    <property type="term" value="F:GTPase activator activity"/>
    <property type="evidence" value="ECO:0007669"/>
    <property type="project" value="TreeGrafter"/>
</dbReference>
<evidence type="ECO:0000313" key="3">
    <source>
        <dbReference type="EMBL" id="CAH0546443.1"/>
    </source>
</evidence>
<feature type="region of interest" description="Disordered" evidence="1">
    <location>
        <begin position="29"/>
        <end position="68"/>
    </location>
</feature>
<dbReference type="Gene3D" id="1.10.472.80">
    <property type="entry name" value="Ypt/Rab-GAP domain of gyp1p, domain 3"/>
    <property type="match status" value="1"/>
</dbReference>
<evidence type="ECO:0000256" key="1">
    <source>
        <dbReference type="SAM" id="MobiDB-lite"/>
    </source>
</evidence>
<dbReference type="FunFam" id="1.10.10.750:FF:000005">
    <property type="entry name" value="TBC1 domain family member 14"/>
    <property type="match status" value="1"/>
</dbReference>
<feature type="region of interest" description="Disordered" evidence="1">
    <location>
        <begin position="182"/>
        <end position="205"/>
    </location>
</feature>
<dbReference type="Gene3D" id="1.10.8.270">
    <property type="entry name" value="putative rabgap domain of human tbc1 domain family member 14 like domains"/>
    <property type="match status" value="1"/>
</dbReference>
<dbReference type="OrthoDB" id="294251at2759"/>
<dbReference type="InterPro" id="IPR000195">
    <property type="entry name" value="Rab-GAP-TBC_dom"/>
</dbReference>
<dbReference type="EMBL" id="OV121132">
    <property type="protein sequence ID" value="CAH0546443.1"/>
    <property type="molecule type" value="Genomic_DNA"/>
</dbReference>
<evidence type="ECO:0000313" key="4">
    <source>
        <dbReference type="Proteomes" id="UP001154078"/>
    </source>
</evidence>
<gene>
    <name evidence="3" type="ORF">MELIAE_LOCUS610</name>
</gene>
<dbReference type="Pfam" id="PF00566">
    <property type="entry name" value="RabGAP-TBC"/>
    <property type="match status" value="1"/>
</dbReference>
<dbReference type="Gene3D" id="1.10.10.750">
    <property type="entry name" value="Ypt/Rab-GAP domain of gyp1p, domain 1"/>
    <property type="match status" value="1"/>
</dbReference>
<evidence type="ECO:0000259" key="2">
    <source>
        <dbReference type="PROSITE" id="PS50086"/>
    </source>
</evidence>
<dbReference type="PROSITE" id="PS50086">
    <property type="entry name" value="TBC_RABGAP"/>
    <property type="match status" value="1"/>
</dbReference>
<feature type="domain" description="Rab-GAP TBC" evidence="2">
    <location>
        <begin position="353"/>
        <end position="554"/>
    </location>
</feature>
<dbReference type="AlphaFoldDB" id="A0A9P0F8X2"/>
<dbReference type="FunFam" id="1.10.472.80:FF:000006">
    <property type="entry name" value="TBC1 domain family member 14"/>
    <property type="match status" value="1"/>
</dbReference>
<proteinExistence type="predicted"/>
<dbReference type="SMART" id="SM00164">
    <property type="entry name" value="TBC"/>
    <property type="match status" value="1"/>
</dbReference>
<dbReference type="PANTHER" id="PTHR47219">
    <property type="entry name" value="RAB GTPASE-ACTIVATING PROTEIN 1-LIKE"/>
    <property type="match status" value="1"/>
</dbReference>
<organism evidence="3 4">
    <name type="scientific">Brassicogethes aeneus</name>
    <name type="common">Rape pollen beetle</name>
    <name type="synonym">Meligethes aeneus</name>
    <dbReference type="NCBI Taxonomy" id="1431903"/>
    <lineage>
        <taxon>Eukaryota</taxon>
        <taxon>Metazoa</taxon>
        <taxon>Ecdysozoa</taxon>
        <taxon>Arthropoda</taxon>
        <taxon>Hexapoda</taxon>
        <taxon>Insecta</taxon>
        <taxon>Pterygota</taxon>
        <taxon>Neoptera</taxon>
        <taxon>Endopterygota</taxon>
        <taxon>Coleoptera</taxon>
        <taxon>Polyphaga</taxon>
        <taxon>Cucujiformia</taxon>
        <taxon>Nitidulidae</taxon>
        <taxon>Meligethinae</taxon>
        <taxon>Brassicogethes</taxon>
    </lineage>
</organism>